<organism evidence="1 2">
    <name type="scientific">Hermetia illucens</name>
    <name type="common">Black soldier fly</name>
    <dbReference type="NCBI Taxonomy" id="343691"/>
    <lineage>
        <taxon>Eukaryota</taxon>
        <taxon>Metazoa</taxon>
        <taxon>Ecdysozoa</taxon>
        <taxon>Arthropoda</taxon>
        <taxon>Hexapoda</taxon>
        <taxon>Insecta</taxon>
        <taxon>Pterygota</taxon>
        <taxon>Neoptera</taxon>
        <taxon>Endopterygota</taxon>
        <taxon>Diptera</taxon>
        <taxon>Brachycera</taxon>
        <taxon>Stratiomyomorpha</taxon>
        <taxon>Stratiomyidae</taxon>
        <taxon>Hermetiinae</taxon>
        <taxon>Hermetia</taxon>
    </lineage>
</organism>
<accession>A0A7R8V5N6</accession>
<protein>
    <submittedName>
        <fullName evidence="1">Uncharacterized protein</fullName>
    </submittedName>
</protein>
<dbReference type="AlphaFoldDB" id="A0A7R8V5N6"/>
<dbReference type="EMBL" id="LR899014">
    <property type="protein sequence ID" value="CAD7092572.1"/>
    <property type="molecule type" value="Genomic_DNA"/>
</dbReference>
<sequence>MTLFASILIKEAITNLEDSLVFLDTTHEVLKQSKLLKNLTAISMTKNYLSLYKITKGTAMGNSLGMNTVCGRYTCGDSPTEHKPATPQY</sequence>
<keyword evidence="2" id="KW-1185">Reference proteome</keyword>
<reference evidence="1 2" key="1">
    <citation type="submission" date="2020-11" db="EMBL/GenBank/DDBJ databases">
        <authorList>
            <person name="Wallbank WR R."/>
            <person name="Pardo Diaz C."/>
            <person name="Kozak K."/>
            <person name="Martin S."/>
            <person name="Jiggins C."/>
            <person name="Moest M."/>
            <person name="Warren A I."/>
            <person name="Generalovic N T."/>
            <person name="Byers J.R.P. K."/>
            <person name="Montejo-Kovacevich G."/>
            <person name="Yen C E."/>
        </authorList>
    </citation>
    <scope>NUCLEOTIDE SEQUENCE [LARGE SCALE GENOMIC DNA]</scope>
</reference>
<name>A0A7R8V5N6_HERIL</name>
<dbReference type="Proteomes" id="UP000594454">
    <property type="component" value="Chromosome 6"/>
</dbReference>
<gene>
    <name evidence="1" type="ORF">HERILL_LOCUS14924</name>
</gene>
<evidence type="ECO:0000313" key="1">
    <source>
        <dbReference type="EMBL" id="CAD7092572.1"/>
    </source>
</evidence>
<dbReference type="InParanoid" id="A0A7R8V5N6"/>
<proteinExistence type="predicted"/>
<evidence type="ECO:0000313" key="2">
    <source>
        <dbReference type="Proteomes" id="UP000594454"/>
    </source>
</evidence>